<name>A0A1H4FQX0_9FLAO</name>
<dbReference type="AlphaFoldDB" id="A0A1H4FQX0"/>
<protein>
    <submittedName>
        <fullName evidence="1">Uncharacterized protein</fullName>
    </submittedName>
</protein>
<organism evidence="1 2">
    <name type="scientific">Flavobacterium gillisiae</name>
    <dbReference type="NCBI Taxonomy" id="150146"/>
    <lineage>
        <taxon>Bacteria</taxon>
        <taxon>Pseudomonadati</taxon>
        <taxon>Bacteroidota</taxon>
        <taxon>Flavobacteriia</taxon>
        <taxon>Flavobacteriales</taxon>
        <taxon>Flavobacteriaceae</taxon>
        <taxon>Flavobacterium</taxon>
    </lineage>
</organism>
<evidence type="ECO:0000313" key="2">
    <source>
        <dbReference type="Proteomes" id="UP000198951"/>
    </source>
</evidence>
<proteinExistence type="predicted"/>
<dbReference type="EMBL" id="FNRD01000014">
    <property type="protein sequence ID" value="SEA98912.1"/>
    <property type="molecule type" value="Genomic_DNA"/>
</dbReference>
<dbReference type="Proteomes" id="UP000198951">
    <property type="component" value="Unassembled WGS sequence"/>
</dbReference>
<accession>A0A1H4FQX0</accession>
<evidence type="ECO:0000313" key="1">
    <source>
        <dbReference type="EMBL" id="SEA98912.1"/>
    </source>
</evidence>
<reference evidence="2" key="1">
    <citation type="submission" date="2016-10" db="EMBL/GenBank/DDBJ databases">
        <authorList>
            <person name="Varghese N."/>
            <person name="Submissions S."/>
        </authorList>
    </citation>
    <scope>NUCLEOTIDE SEQUENCE [LARGE SCALE GENOMIC DNA]</scope>
    <source>
        <strain evidence="2">DSM 22376</strain>
    </source>
</reference>
<sequence length="68" mass="8179">MLAFVRVLKQKVMNRNSKKIVKQDIKFIEEMIFNLELGKTDIVSQEHLKLMMNDWKNELEKFILKPKS</sequence>
<keyword evidence="2" id="KW-1185">Reference proteome</keyword>
<gene>
    <name evidence="1" type="ORF">SAMN05443667_11461</name>
</gene>